<feature type="compositionally biased region" description="Polar residues" evidence="4">
    <location>
        <begin position="49"/>
        <end position="61"/>
    </location>
</feature>
<dbReference type="GeneTree" id="ENSGT00390000012738"/>
<evidence type="ECO:0000256" key="3">
    <source>
        <dbReference type="ARBA" id="ARBA00023242"/>
    </source>
</evidence>
<evidence type="ECO:0000313" key="5">
    <source>
        <dbReference type="Ensembl" id="ENSMGAP00000029490.1"/>
    </source>
</evidence>
<dbReference type="GO" id="GO:0007095">
    <property type="term" value="P:mitotic G2 DNA damage checkpoint signaling"/>
    <property type="evidence" value="ECO:0007669"/>
    <property type="project" value="TreeGrafter"/>
</dbReference>
<dbReference type="PANTHER" id="PTHR14396">
    <property type="entry name" value="CLASPIN"/>
    <property type="match status" value="1"/>
</dbReference>
<organism evidence="5 6">
    <name type="scientific">Meleagris gallopavo</name>
    <name type="common">Wild turkey</name>
    <dbReference type="NCBI Taxonomy" id="9103"/>
    <lineage>
        <taxon>Eukaryota</taxon>
        <taxon>Metazoa</taxon>
        <taxon>Chordata</taxon>
        <taxon>Craniata</taxon>
        <taxon>Vertebrata</taxon>
        <taxon>Euteleostomi</taxon>
        <taxon>Archelosauria</taxon>
        <taxon>Archosauria</taxon>
        <taxon>Dinosauria</taxon>
        <taxon>Saurischia</taxon>
        <taxon>Theropoda</taxon>
        <taxon>Coelurosauria</taxon>
        <taxon>Aves</taxon>
        <taxon>Neognathae</taxon>
        <taxon>Galloanserae</taxon>
        <taxon>Galliformes</taxon>
        <taxon>Phasianidae</taxon>
        <taxon>Meleagridinae</taxon>
        <taxon>Meleagris</taxon>
    </lineage>
</organism>
<dbReference type="GO" id="GO:0005634">
    <property type="term" value="C:nucleus"/>
    <property type="evidence" value="ECO:0007669"/>
    <property type="project" value="UniProtKB-SubCell"/>
</dbReference>
<keyword evidence="2" id="KW-0597">Phosphoprotein</keyword>
<feature type="compositionally biased region" description="Basic residues" evidence="4">
    <location>
        <begin position="107"/>
        <end position="117"/>
    </location>
</feature>
<reference evidence="5 6" key="1">
    <citation type="journal article" date="2010" name="PLoS Biol.">
        <title>Multi-platform next-generation sequencing of the domestic turkey (Meleagris gallopavo): genome assembly and analysis.</title>
        <authorList>
            <person name="Dalloul R.A."/>
            <person name="Long J.A."/>
            <person name="Zimin A.V."/>
            <person name="Aslam L."/>
            <person name="Beal K."/>
            <person name="Blomberg L.A."/>
            <person name="Bouffard P."/>
            <person name="Burt D.W."/>
            <person name="Crasta O."/>
            <person name="Crooijmans R.P."/>
            <person name="Cooper K."/>
            <person name="Coulombe R.A."/>
            <person name="De S."/>
            <person name="Delany M.E."/>
            <person name="Dodgson J.B."/>
            <person name="Dong J.J."/>
            <person name="Evans C."/>
            <person name="Frederickson K.M."/>
            <person name="Flicek P."/>
            <person name="Florea L."/>
            <person name="Folkerts O."/>
            <person name="Groenen M.A."/>
            <person name="Harkins T.T."/>
            <person name="Herrero J."/>
            <person name="Hoffmann S."/>
            <person name="Megens H.J."/>
            <person name="Jiang A."/>
            <person name="de Jong P."/>
            <person name="Kaiser P."/>
            <person name="Kim H."/>
            <person name="Kim K.W."/>
            <person name="Kim S."/>
            <person name="Langenberger D."/>
            <person name="Lee M.K."/>
            <person name="Lee T."/>
            <person name="Mane S."/>
            <person name="Marcais G."/>
            <person name="Marz M."/>
            <person name="McElroy A.P."/>
            <person name="Modise T."/>
            <person name="Nefedov M."/>
            <person name="Notredame C."/>
            <person name="Paton I.R."/>
            <person name="Payne W.S."/>
            <person name="Pertea G."/>
            <person name="Prickett D."/>
            <person name="Puiu D."/>
            <person name="Qioa D."/>
            <person name="Raineri E."/>
            <person name="Ruffier M."/>
            <person name="Salzberg S.L."/>
            <person name="Schatz M.C."/>
            <person name="Scheuring C."/>
            <person name="Schmidt C.J."/>
            <person name="Schroeder S."/>
            <person name="Searle S.M."/>
            <person name="Smith E.J."/>
            <person name="Smith J."/>
            <person name="Sonstegard T.S."/>
            <person name="Stadler P.F."/>
            <person name="Tafer H."/>
            <person name="Tu Z.J."/>
            <person name="Van Tassell C.P."/>
            <person name="Vilella A.J."/>
            <person name="Williams K.P."/>
            <person name="Yorke J.A."/>
            <person name="Zhang L."/>
            <person name="Zhang H.B."/>
            <person name="Zhang X."/>
            <person name="Zhang Y."/>
            <person name="Reed K.M."/>
        </authorList>
    </citation>
    <scope>NUCLEOTIDE SEQUENCE [LARGE SCALE GENOMIC DNA]</scope>
</reference>
<accession>A0A803YCJ3</accession>
<reference evidence="5" key="3">
    <citation type="submission" date="2025-09" db="UniProtKB">
        <authorList>
            <consortium name="Ensembl"/>
        </authorList>
    </citation>
    <scope>IDENTIFICATION</scope>
</reference>
<dbReference type="Ensembl" id="ENSMGAT00000022039.1">
    <property type="protein sequence ID" value="ENSMGAP00000029490.1"/>
    <property type="gene ID" value="ENSMGAG00000018964.1"/>
</dbReference>
<comment type="subcellular location">
    <subcellularLocation>
        <location evidence="1">Nucleus</location>
    </subcellularLocation>
</comment>
<dbReference type="PANTHER" id="PTHR14396:SF10">
    <property type="entry name" value="CLASPIN"/>
    <property type="match status" value="1"/>
</dbReference>
<evidence type="ECO:0000256" key="4">
    <source>
        <dbReference type="SAM" id="MobiDB-lite"/>
    </source>
</evidence>
<protein>
    <submittedName>
        <fullName evidence="5">Uncharacterized protein</fullName>
    </submittedName>
</protein>
<dbReference type="InterPro" id="IPR024146">
    <property type="entry name" value="Claspin"/>
</dbReference>
<dbReference type="AlphaFoldDB" id="A0A803YCJ3"/>
<sequence>SDSGQGSAELPSPGRLPTDSEEEIFVSRKAKGKKVLQDSESEDGENGDCSVQNDTLGGNTENGEEKEVTAQRNKKSRIRQGLLGSDDSDTGDNLQIENLDTKERPPKSGKKSRKHKHSFEVKAAEKSVGKPRRRKERERRAESIKQLIKEKKPSSEQVDGGKRFPFNDSGCLLDDKELFDNGLEEENDSFPGDEESIESIRAAVKEKIKKYKEAFYLSICETF</sequence>
<dbReference type="InParanoid" id="A0A803YCJ3"/>
<dbReference type="GO" id="GO:0010997">
    <property type="term" value="F:anaphase-promoting complex binding"/>
    <property type="evidence" value="ECO:0007669"/>
    <property type="project" value="TreeGrafter"/>
</dbReference>
<evidence type="ECO:0000313" key="6">
    <source>
        <dbReference type="Proteomes" id="UP000001645"/>
    </source>
</evidence>
<proteinExistence type="predicted"/>
<name>A0A803YCJ3_MELGA</name>
<feature type="region of interest" description="Disordered" evidence="4">
    <location>
        <begin position="1"/>
        <end position="142"/>
    </location>
</feature>
<keyword evidence="3" id="KW-0539">Nucleus</keyword>
<dbReference type="GO" id="GO:0033314">
    <property type="term" value="P:mitotic DNA replication checkpoint signaling"/>
    <property type="evidence" value="ECO:0007669"/>
    <property type="project" value="TreeGrafter"/>
</dbReference>
<dbReference type="Proteomes" id="UP000001645">
    <property type="component" value="Chromosome 25"/>
</dbReference>
<feature type="compositionally biased region" description="Basic and acidic residues" evidence="4">
    <location>
        <begin position="118"/>
        <end position="128"/>
    </location>
</feature>
<evidence type="ECO:0000256" key="2">
    <source>
        <dbReference type="ARBA" id="ARBA00022553"/>
    </source>
</evidence>
<keyword evidence="6" id="KW-1185">Reference proteome</keyword>
<evidence type="ECO:0000256" key="1">
    <source>
        <dbReference type="ARBA" id="ARBA00004123"/>
    </source>
</evidence>
<reference evidence="5" key="2">
    <citation type="submission" date="2025-08" db="UniProtKB">
        <authorList>
            <consortium name="Ensembl"/>
        </authorList>
    </citation>
    <scope>IDENTIFICATION</scope>
</reference>